<reference evidence="1" key="1">
    <citation type="submission" date="2020-05" db="EMBL/GenBank/DDBJ databases">
        <authorList>
            <person name="Chiriac C."/>
            <person name="Salcher M."/>
            <person name="Ghai R."/>
            <person name="Kavagutti S V."/>
        </authorList>
    </citation>
    <scope>NUCLEOTIDE SEQUENCE</scope>
</reference>
<gene>
    <name evidence="1" type="ORF">UFOVP1636_285</name>
</gene>
<name>A0A6J5T4A4_9CAUD</name>
<proteinExistence type="predicted"/>
<organism evidence="1">
    <name type="scientific">uncultured Caudovirales phage</name>
    <dbReference type="NCBI Taxonomy" id="2100421"/>
    <lineage>
        <taxon>Viruses</taxon>
        <taxon>Duplodnaviria</taxon>
        <taxon>Heunggongvirae</taxon>
        <taxon>Uroviricota</taxon>
        <taxon>Caudoviricetes</taxon>
        <taxon>Peduoviridae</taxon>
        <taxon>Maltschvirus</taxon>
        <taxon>Maltschvirus maltsch</taxon>
    </lineage>
</organism>
<dbReference type="EMBL" id="LR797503">
    <property type="protein sequence ID" value="CAB4221397.1"/>
    <property type="molecule type" value="Genomic_DNA"/>
</dbReference>
<sequence length="157" mass="17766">MDYTMTKKIYYEKVGRKYVPVAEYDSDLIDSFHKGTHLLMVYPGGQSRRFNIDPDYAGMIAASRVAEEDMIRAMHKASEMKPTQTPITEGQRKAWKKLAKEFGDDLCTLNCASSHDIAEAGIKALQKEANVLYSNPAVKAAYEHFILLCELTKEHKS</sequence>
<evidence type="ECO:0000313" key="1">
    <source>
        <dbReference type="EMBL" id="CAB4221397.1"/>
    </source>
</evidence>
<accession>A0A6J5T4A4</accession>
<protein>
    <submittedName>
        <fullName evidence="1">Uncharacterized protein</fullName>
    </submittedName>
</protein>